<dbReference type="NCBIfam" id="NF040876">
    <property type="entry name" value="RHE_PE00001_fam"/>
    <property type="match status" value="1"/>
</dbReference>
<sequence>MPDLSCRTLLKAASSAEIALVRFDERTARSSLANGVVERLDFADACASLWVDGELVNLEDLVLHDTGHDVRSPTHELVIARDVLRARRRIAQQKPGWALSSDGLSVLRAKRTSPQAMPSGSIEGDFGGSPPGLQDQEEDFLQGQDDLEIDYSEIDALLARSAAALDDIGNAVPRPAREKDPLLYDLDWDEEARMHEWQRVVGEIEHLPPVLQAAVALDAWEEIQVLQNMPWLGRLLASAILHRENVTSGQHLAALNVGLKSIPVDRRRSKDRGVRLLAVVRALQTTGEMGLKEHDRLSLASQMLQRRLIGKRSTSKLPELAELVVQRPLVSATMIAETLKVTPRAALRIIEELGLRELTGRGRFRAWGLI</sequence>
<evidence type="ECO:0000259" key="2">
    <source>
        <dbReference type="Pfam" id="PF11972"/>
    </source>
</evidence>
<dbReference type="Proteomes" id="UP001202827">
    <property type="component" value="Unassembled WGS sequence"/>
</dbReference>
<gene>
    <name evidence="3" type="ORF">M0654_04750</name>
</gene>
<dbReference type="Pfam" id="PF07756">
    <property type="entry name" value="DUF1612"/>
    <property type="match status" value="1"/>
</dbReference>
<evidence type="ECO:0000259" key="1">
    <source>
        <dbReference type="Pfam" id="PF07756"/>
    </source>
</evidence>
<dbReference type="InterPro" id="IPR011670">
    <property type="entry name" value="DUF1612"/>
</dbReference>
<dbReference type="Pfam" id="PF11972">
    <property type="entry name" value="HTH_13"/>
    <property type="match status" value="1"/>
</dbReference>
<feature type="domain" description="DUF1612" evidence="1">
    <location>
        <begin position="182"/>
        <end position="308"/>
    </location>
</feature>
<feature type="domain" description="HTH DNA binding" evidence="2">
    <location>
        <begin position="317"/>
        <end position="370"/>
    </location>
</feature>
<accession>A0ABT0IN93</accession>
<dbReference type="InterPro" id="IPR021068">
    <property type="entry name" value="HTH_DNA-bd"/>
</dbReference>
<evidence type="ECO:0000313" key="4">
    <source>
        <dbReference type="Proteomes" id="UP001202827"/>
    </source>
</evidence>
<protein>
    <submittedName>
        <fullName evidence="3">DUF1612 and helix-turn-helix domain-containing protein</fullName>
    </submittedName>
</protein>
<organism evidence="3 4">
    <name type="scientific">Neorhizobium turbinariae</name>
    <dbReference type="NCBI Taxonomy" id="2937795"/>
    <lineage>
        <taxon>Bacteria</taxon>
        <taxon>Pseudomonadati</taxon>
        <taxon>Pseudomonadota</taxon>
        <taxon>Alphaproteobacteria</taxon>
        <taxon>Hyphomicrobiales</taxon>
        <taxon>Rhizobiaceae</taxon>
        <taxon>Rhizobium/Agrobacterium group</taxon>
        <taxon>Neorhizobium</taxon>
    </lineage>
</organism>
<keyword evidence="4" id="KW-1185">Reference proteome</keyword>
<name>A0ABT0IN93_9HYPH</name>
<dbReference type="InterPro" id="IPR048017">
    <property type="entry name" value="Y4cF-like"/>
</dbReference>
<comment type="caution">
    <text evidence="3">The sequence shown here is derived from an EMBL/GenBank/DDBJ whole genome shotgun (WGS) entry which is preliminary data.</text>
</comment>
<reference evidence="3 4" key="1">
    <citation type="submission" date="2022-04" db="EMBL/GenBank/DDBJ databases">
        <title>Rhizobium coralii sp. nov., isolated from coral Turbinaria peltata.</title>
        <authorList>
            <person name="Sun H."/>
        </authorList>
    </citation>
    <scope>NUCLEOTIDE SEQUENCE [LARGE SCALE GENOMIC DNA]</scope>
    <source>
        <strain evidence="3 4">NTR19</strain>
    </source>
</reference>
<proteinExistence type="predicted"/>
<dbReference type="EMBL" id="JALPRY010000006">
    <property type="protein sequence ID" value="MCK8779289.1"/>
    <property type="molecule type" value="Genomic_DNA"/>
</dbReference>
<evidence type="ECO:0000313" key="3">
    <source>
        <dbReference type="EMBL" id="MCK8779289.1"/>
    </source>
</evidence>
<dbReference type="RefSeq" id="WP_248682054.1">
    <property type="nucleotide sequence ID" value="NZ_JALPRY010000006.1"/>
</dbReference>